<proteinExistence type="predicted"/>
<dbReference type="CDD" id="cd06166">
    <property type="entry name" value="Sortase_D_2"/>
    <property type="match status" value="1"/>
</dbReference>
<protein>
    <submittedName>
        <fullName evidence="2">Class D sortase</fullName>
    </submittedName>
</protein>
<dbReference type="SUPFAM" id="SSF63817">
    <property type="entry name" value="Sortase"/>
    <property type="match status" value="1"/>
</dbReference>
<gene>
    <name evidence="2" type="ORF">QWT69_03385</name>
</gene>
<dbReference type="Pfam" id="PF04203">
    <property type="entry name" value="Sortase"/>
    <property type="match status" value="1"/>
</dbReference>
<dbReference type="InterPro" id="IPR042000">
    <property type="entry name" value="Sortase_D_2"/>
</dbReference>
<sequence>MKRIIRWSGTCLMVIGIGLLVWLMNGNVKAGEHEQQLLDAFQAMQAEEPDFSHRTKGEEMPVQASMPSTFDHTDGNDVQRMEGILSIPSIDMEAPVLYGADAVTLDQSLGAIENMDLPGEIGGSYAIAGHQAHVFGKYFNRLHEVQIGTEFTFQTRNGLQTYRVFDVKIVEPHEVDVLDPDPEIALMSLITCYPEYSNTHRLVVQAELVN</sequence>
<evidence type="ECO:0000313" key="2">
    <source>
        <dbReference type="EMBL" id="WOV88182.1"/>
    </source>
</evidence>
<organism evidence="2 3">
    <name type="scientific">Sporosarcina oncorhynchi</name>
    <dbReference type="NCBI Taxonomy" id="3056444"/>
    <lineage>
        <taxon>Bacteria</taxon>
        <taxon>Bacillati</taxon>
        <taxon>Bacillota</taxon>
        <taxon>Bacilli</taxon>
        <taxon>Bacillales</taxon>
        <taxon>Caryophanaceae</taxon>
        <taxon>Sporosarcina</taxon>
    </lineage>
</organism>
<keyword evidence="1" id="KW-0378">Hydrolase</keyword>
<dbReference type="InterPro" id="IPR005754">
    <property type="entry name" value="Sortase"/>
</dbReference>
<accession>A0ABZ0L959</accession>
<dbReference type="RefSeq" id="WP_317968970.1">
    <property type="nucleotide sequence ID" value="NZ_CP129118.1"/>
</dbReference>
<keyword evidence="3" id="KW-1185">Reference proteome</keyword>
<name>A0ABZ0L959_9BACL</name>
<dbReference type="NCBIfam" id="TIGR01076">
    <property type="entry name" value="sortase_fam"/>
    <property type="match status" value="1"/>
</dbReference>
<dbReference type="EMBL" id="CP129118">
    <property type="protein sequence ID" value="WOV88182.1"/>
    <property type="molecule type" value="Genomic_DNA"/>
</dbReference>
<dbReference type="InterPro" id="IPR023365">
    <property type="entry name" value="Sortase_dom-sf"/>
</dbReference>
<dbReference type="Proteomes" id="UP001303902">
    <property type="component" value="Chromosome"/>
</dbReference>
<reference evidence="2 3" key="1">
    <citation type="submission" date="2023-06" db="EMBL/GenBank/DDBJ databases">
        <title>Sporosarcina sp. nov., isolated from Korean tranditional fermented seafood 'Jeotgal'.</title>
        <authorList>
            <person name="Yang A.I."/>
            <person name="Shin N.-R."/>
        </authorList>
    </citation>
    <scope>NUCLEOTIDE SEQUENCE [LARGE SCALE GENOMIC DNA]</scope>
    <source>
        <strain evidence="2 3">T2O-4</strain>
    </source>
</reference>
<evidence type="ECO:0000313" key="3">
    <source>
        <dbReference type="Proteomes" id="UP001303902"/>
    </source>
</evidence>
<dbReference type="Gene3D" id="2.40.260.10">
    <property type="entry name" value="Sortase"/>
    <property type="match status" value="1"/>
</dbReference>
<evidence type="ECO:0000256" key="1">
    <source>
        <dbReference type="ARBA" id="ARBA00022801"/>
    </source>
</evidence>